<dbReference type="EC" id="2.3.2.27" evidence="2"/>
<name>A0A177SF27_PSEPU</name>
<evidence type="ECO:0000256" key="3">
    <source>
        <dbReference type="ARBA" id="ARBA00022614"/>
    </source>
</evidence>
<dbReference type="InterPro" id="IPR032675">
    <property type="entry name" value="LRR_dom_sf"/>
</dbReference>
<proteinExistence type="inferred from homology"/>
<keyword evidence="6" id="KW-0832">Ubl conjugation</keyword>
<reference evidence="8 9" key="1">
    <citation type="submission" date="2016-03" db="EMBL/GenBank/DDBJ databases">
        <title>Draft Genome Assembly of Pseudomonas putida strain CBF10-2.</title>
        <authorList>
            <person name="Iyer R.S."/>
            <person name="Damania A."/>
        </authorList>
    </citation>
    <scope>NUCLEOTIDE SEQUENCE [LARGE SCALE GENOMIC DNA]</scope>
    <source>
        <strain evidence="8 9">CBF10-2</strain>
    </source>
</reference>
<keyword evidence="3" id="KW-0433">Leucine-rich repeat</keyword>
<dbReference type="PANTHER" id="PTHR48051:SF1">
    <property type="entry name" value="RAS SUPPRESSOR PROTEIN 1"/>
    <property type="match status" value="1"/>
</dbReference>
<dbReference type="Pfam" id="PF20178">
    <property type="entry name" value="ToxA_N"/>
    <property type="match status" value="1"/>
</dbReference>
<dbReference type="InterPro" id="IPR003591">
    <property type="entry name" value="Leu-rich_rpt_typical-subtyp"/>
</dbReference>
<evidence type="ECO:0000256" key="6">
    <source>
        <dbReference type="PROSITE-ProRule" id="PRU01398"/>
    </source>
</evidence>
<keyword evidence="4" id="KW-0677">Repeat</keyword>
<protein>
    <recommendedName>
        <fullName evidence="2">RING-type E3 ubiquitin transferase</fullName>
        <ecNumber evidence="2">2.3.2.27</ecNumber>
    </recommendedName>
</protein>
<dbReference type="EMBL" id="LUCV01000041">
    <property type="protein sequence ID" value="OAI86097.1"/>
    <property type="molecule type" value="Genomic_DNA"/>
</dbReference>
<sequence length="1838" mass="207393">MSPLEQSRHQQAYTAIERRTPPWLLSAEAREAGRRQGLAAIPWFTRALDEMPGVVARLQDDYREHSALATQVGQWLVCLDDPEAFAEPLLAYALREAFGVDLDVRNTWLFHPRRMQHDDSFLTASRDWAVENFKAYRLACRPLLSVALQNFEAWECEPGGMDLPVTKAQIFTINPGQALWEGQTLDIAPERFAAVCRELDLGSLFQSHIAEIFDPHQAGEADPAARVVRQEAFKRHEQSGLLLQLHLARLRGAVEPTLYRAVTRVLHNREAAIDGVALTCTCLSLWNVEFNGILLFGADRSRRDGPDRILVHIPDDPQDPLRQYESFLDFARDLRDRLLEPHYLQFFQRFIPLRHRAALLAKLRQAFNPKVWNPGGWYEERLDRQVELPFRERTLDGLLMPTLLRRRIAALKADGLFLVVPTAVENHKSLEEKLRYFADAGLATLNVLAFAVPVVGAAMMVFSAVQLAHEVYDGIGEWSRDDQEQAWAYLFDVLENLALVAALAGTGHAGPGLAARELPPLPDGLHPVRLADGGTRLWNRDLAPFAHDVILPADLAPDSRGLYQYQGKQWLALGGRNYSVQLREDETGFIEHPRRVDACQPSVSRHPDGGWLHEADQPRQWSGLALFERLGPAALALDETQAAESLLISGCHESELRRALVERQPAPALLIDTLERRRIYRGLASENTTQDREHLAWLFDSQYQASLPPPGLAQNVVLRDFGGLPQRLVDELLEHATAQEMQLLVEQQRVPSRLAEEARLLLQNVRLARAYEGLFLPALENDDSTRLMLHGLAGLPGWPEAYRLEIRSLRADGALLDGIGPSTAPQRQVLVKTAPGYGTAQAPDLAPDDLFAVVLRSLTASQRQALGLTAEDSPQVLRDKLMQRPLPRAELRRLLHMQPIRPAVRSPMRLANGRPGYPLSGHPRLAPPVSENTLLDRIRLLELPDIFANDLLQQLRDIGLADVAIDARLVELLEEREQMQQLLPQGEAPRQGTDGEPPLNDRQLIELALWQHWRDNLLPEIGRDGVPLRLFAVSLESFPERLPAFFQSRVRALELSQVRIPPAVMTPGPDGVLGFEDRLQRLLRGFPRVNRLEIDGGEGRSPYDLPRTIAAAYPQLRELRLLNLHLPLGQELMNEISRLGDLRYLDLSGNRPSHLPVRLANGLQLDYLGLDRLGLEEWPDWLDNDQLDGIERVSLRDNRLTSLPAQLRHNPAQAERSTWISLHGNLFSHRALIEIRSSDWNGRRFRFDLPVPQAVENIVANRMFERAQLSSAIDRWLEVSRQDAALDGTRIIARRSLGDALLADWETYVEHSVRRSLVLEEVRLDDFPDPLPAFYLERISRLELIRPLGGVEQIERLVRRFANLQHLVIGNVALQGVPAAITELAQLHHLALTDASLVVDQALLDSLARMPGLTSLDLSGNRLGEVGDASAFARLSFSLLALERMEIGQWPAWLDSLLPERVQWLSLNNNRLTGLPAYLLENRETALGSTEISLEGNPLSEDTMYSAHLSEGLTRPYTFRMDLPEHVRRLDGSWRSSSSGGGSSGAASQLELATPDVWLDRADALSESRRQLWQQLESDDDADDLLQLIGRLRHTAEYRNATTRPDLVERVWQVLTICAQDTGLRLTLNGMAEEPLRQLREYDTCPDGIRLEFNQMEILVYTAQALRSVSAAQRGPALYRLMRRLYRLHELDGIARLEAGTRDEAEVRLAYRLNLANQLDLPVAPQQMLYAGSANLHPGELERVAERVRQGENGQRLLDYAVQRDFWLSYLQEAYAARFTALREDFEDRVLMLDDQYPDDTPAQSSARIEQLIEQRKLDEAALVGELTHREEMEAGPV</sequence>
<dbReference type="Gene3D" id="3.80.10.10">
    <property type="entry name" value="Ribonuclease Inhibitor"/>
    <property type="match status" value="2"/>
</dbReference>
<dbReference type="SMART" id="SM00369">
    <property type="entry name" value="LRR_TYP"/>
    <property type="match status" value="4"/>
</dbReference>
<keyword evidence="6" id="KW-0964">Secreted</keyword>
<dbReference type="RefSeq" id="WP_064304314.1">
    <property type="nucleotide sequence ID" value="NZ_LUCV01000041.1"/>
</dbReference>
<evidence type="ECO:0000256" key="5">
    <source>
        <dbReference type="ARBA" id="ARBA00023026"/>
    </source>
</evidence>
<accession>A0A177SF27</accession>
<comment type="catalytic activity">
    <reaction evidence="1">
        <text>S-ubiquitinyl-[E2 ubiquitin-conjugating enzyme]-L-cysteine + [acceptor protein]-L-lysine = [E2 ubiquitin-conjugating enzyme]-L-cysteine + N(6)-ubiquitinyl-[acceptor protein]-L-lysine.</text>
        <dbReference type="EC" id="2.3.2.27"/>
    </reaction>
</comment>
<comment type="PTM">
    <text evidence="6">Ubiquitinated in the presence of host E1 ubiquitin-activating enzyme, E2 ubiquitin-conjugating enzyme and ubiquitin.</text>
</comment>
<dbReference type="Proteomes" id="UP000077752">
    <property type="component" value="Unassembled WGS sequence"/>
</dbReference>
<dbReference type="GO" id="GO:0005576">
    <property type="term" value="C:extracellular region"/>
    <property type="evidence" value="ECO:0007669"/>
    <property type="project" value="UniProtKB-UniRule"/>
</dbReference>
<dbReference type="GO" id="GO:0061630">
    <property type="term" value="F:ubiquitin protein ligase activity"/>
    <property type="evidence" value="ECO:0007669"/>
    <property type="project" value="UniProtKB-EC"/>
</dbReference>
<evidence type="ECO:0000256" key="4">
    <source>
        <dbReference type="ARBA" id="ARBA00022737"/>
    </source>
</evidence>
<keyword evidence="6" id="KW-0808">Transferase</keyword>
<comment type="caution">
    <text evidence="8">The sequence shown here is derived from an EMBL/GenBank/DDBJ whole genome shotgun (WGS) entry which is preliminary data.</text>
</comment>
<evidence type="ECO:0000256" key="1">
    <source>
        <dbReference type="ARBA" id="ARBA00000900"/>
    </source>
</evidence>
<dbReference type="GO" id="GO:0005737">
    <property type="term" value="C:cytoplasm"/>
    <property type="evidence" value="ECO:0007669"/>
    <property type="project" value="TreeGrafter"/>
</dbReference>
<keyword evidence="5" id="KW-0843">Virulence</keyword>
<gene>
    <name evidence="8" type="ORF">AYO28_25385</name>
</gene>
<dbReference type="InterPro" id="IPR050216">
    <property type="entry name" value="LRR_domain-containing"/>
</dbReference>
<dbReference type="InterPro" id="IPR046673">
    <property type="entry name" value="ToxA_N"/>
</dbReference>
<comment type="similarity">
    <text evidence="6">Belongs to the LRR-containing bacterial E3 ligase family.</text>
</comment>
<keyword evidence="6" id="KW-0833">Ubl conjugation pathway</keyword>
<dbReference type="GO" id="GO:0016567">
    <property type="term" value="P:protein ubiquitination"/>
    <property type="evidence" value="ECO:0007669"/>
    <property type="project" value="InterPro"/>
</dbReference>
<evidence type="ECO:0000313" key="9">
    <source>
        <dbReference type="Proteomes" id="UP000077752"/>
    </source>
</evidence>
<dbReference type="SUPFAM" id="SSF52058">
    <property type="entry name" value="L domain-like"/>
    <property type="match status" value="1"/>
</dbReference>
<evidence type="ECO:0000259" key="7">
    <source>
        <dbReference type="PROSITE" id="PS52053"/>
    </source>
</evidence>
<dbReference type="Gene3D" id="1.20.58.360">
    <property type="entry name" value="Shigella T3SS effector IpaH defines"/>
    <property type="match status" value="1"/>
</dbReference>
<organism evidence="8 9">
    <name type="scientific">Pseudomonas putida</name>
    <name type="common">Arthrobacter siderocapsulatus</name>
    <dbReference type="NCBI Taxonomy" id="303"/>
    <lineage>
        <taxon>Bacteria</taxon>
        <taxon>Pseudomonadati</taxon>
        <taxon>Pseudomonadota</taxon>
        <taxon>Gammaproteobacteria</taxon>
        <taxon>Pseudomonadales</taxon>
        <taxon>Pseudomonadaceae</taxon>
        <taxon>Pseudomonas</taxon>
    </lineage>
</organism>
<feature type="active site" description="Glycyl thioester intermediate" evidence="6">
    <location>
        <position position="1645"/>
    </location>
</feature>
<dbReference type="PANTHER" id="PTHR48051">
    <property type="match status" value="1"/>
</dbReference>
<feature type="domain" description="NEL" evidence="7">
    <location>
        <begin position="1550"/>
        <end position="1838"/>
    </location>
</feature>
<evidence type="ECO:0000313" key="8">
    <source>
        <dbReference type="EMBL" id="OAI86097.1"/>
    </source>
</evidence>
<keyword evidence="6" id="KW-1035">Host cytoplasm</keyword>
<dbReference type="PROSITE" id="PS52053">
    <property type="entry name" value="NEL"/>
    <property type="match status" value="1"/>
</dbReference>
<dbReference type="InterPro" id="IPR029487">
    <property type="entry name" value="NEL_dom"/>
</dbReference>
<evidence type="ECO:0000256" key="2">
    <source>
        <dbReference type="ARBA" id="ARBA00012483"/>
    </source>
</evidence>
<dbReference type="Pfam" id="PF14496">
    <property type="entry name" value="NEL"/>
    <property type="match status" value="1"/>
</dbReference>